<comment type="caution">
    <text evidence="3">The sequence shown here is derived from an EMBL/GenBank/DDBJ whole genome shotgun (WGS) entry which is preliminary data.</text>
</comment>
<dbReference type="PANTHER" id="PTHR47966:SF51">
    <property type="entry name" value="BETA-SITE APP-CLEAVING ENZYME, ISOFORM A-RELATED"/>
    <property type="match status" value="1"/>
</dbReference>
<dbReference type="AlphaFoldDB" id="A0AAN6GKJ0"/>
<protein>
    <recommendedName>
        <fullName evidence="2">Peptidase A1 domain-containing protein</fullName>
    </recommendedName>
</protein>
<dbReference type="InterPro" id="IPR001461">
    <property type="entry name" value="Aspartic_peptidase_A1"/>
</dbReference>
<dbReference type="GO" id="GO:0004190">
    <property type="term" value="F:aspartic-type endopeptidase activity"/>
    <property type="evidence" value="ECO:0007669"/>
    <property type="project" value="InterPro"/>
</dbReference>
<dbReference type="InterPro" id="IPR033121">
    <property type="entry name" value="PEPTIDASE_A1"/>
</dbReference>
<keyword evidence="4" id="KW-1185">Reference proteome</keyword>
<sequence>MRRNSGTRNVRLWKSSADCLIEPDAYDPGLSGVAVDMHFQFNAQTPEGDNFVGRLFLDDMEFAGLGLKEIAVGRAATRFLEPTRAPAEGICGLASQEISVLDQAGFFYALLFDNMLDAPIFAFALSRSGYSELSIGGTNPTLFRDLAFVHLDAEEGFFFIEGSFVLHRQLLPFEFLLDTTSRVIRGSLGNANVLFTSLGLQTRRIGS</sequence>
<dbReference type="Gene3D" id="2.40.70.10">
    <property type="entry name" value="Acid Proteases"/>
    <property type="match status" value="1"/>
</dbReference>
<dbReference type="GO" id="GO:0006508">
    <property type="term" value="P:proteolysis"/>
    <property type="evidence" value="ECO:0007669"/>
    <property type="project" value="InterPro"/>
</dbReference>
<evidence type="ECO:0000313" key="3">
    <source>
        <dbReference type="EMBL" id="KAK0542474.1"/>
    </source>
</evidence>
<dbReference type="SUPFAM" id="SSF50630">
    <property type="entry name" value="Acid proteases"/>
    <property type="match status" value="1"/>
</dbReference>
<dbReference type="Proteomes" id="UP001176517">
    <property type="component" value="Unassembled WGS sequence"/>
</dbReference>
<name>A0AAN6GKJ0_9BASI</name>
<dbReference type="Pfam" id="PF00026">
    <property type="entry name" value="Asp"/>
    <property type="match status" value="1"/>
</dbReference>
<dbReference type="InterPro" id="IPR021109">
    <property type="entry name" value="Peptidase_aspartic_dom_sf"/>
</dbReference>
<accession>A0AAN6GKJ0</accession>
<feature type="domain" description="Peptidase A1" evidence="2">
    <location>
        <begin position="1"/>
        <end position="207"/>
    </location>
</feature>
<reference evidence="3" key="1">
    <citation type="journal article" date="2023" name="PhytoFront">
        <title>Draft Genome Resources of Seven Strains of Tilletia horrida, Causal Agent of Kernel Smut of Rice.</title>
        <authorList>
            <person name="Khanal S."/>
            <person name="Antony Babu S."/>
            <person name="Zhou X.G."/>
        </authorList>
    </citation>
    <scope>NUCLEOTIDE SEQUENCE</scope>
    <source>
        <strain evidence="3">TX6</strain>
    </source>
</reference>
<comment type="similarity">
    <text evidence="1">Belongs to the peptidase A1 family.</text>
</comment>
<organism evidence="3 4">
    <name type="scientific">Tilletia horrida</name>
    <dbReference type="NCBI Taxonomy" id="155126"/>
    <lineage>
        <taxon>Eukaryota</taxon>
        <taxon>Fungi</taxon>
        <taxon>Dikarya</taxon>
        <taxon>Basidiomycota</taxon>
        <taxon>Ustilaginomycotina</taxon>
        <taxon>Exobasidiomycetes</taxon>
        <taxon>Tilletiales</taxon>
        <taxon>Tilletiaceae</taxon>
        <taxon>Tilletia</taxon>
    </lineage>
</organism>
<gene>
    <name evidence="3" type="ORF">OC846_006726</name>
</gene>
<dbReference type="PROSITE" id="PS51767">
    <property type="entry name" value="PEPTIDASE_A1"/>
    <property type="match status" value="1"/>
</dbReference>
<proteinExistence type="inferred from homology"/>
<feature type="non-terminal residue" evidence="3">
    <location>
        <position position="207"/>
    </location>
</feature>
<evidence type="ECO:0000259" key="2">
    <source>
        <dbReference type="PROSITE" id="PS51767"/>
    </source>
</evidence>
<evidence type="ECO:0000313" key="4">
    <source>
        <dbReference type="Proteomes" id="UP001176517"/>
    </source>
</evidence>
<evidence type="ECO:0000256" key="1">
    <source>
        <dbReference type="ARBA" id="ARBA00007447"/>
    </source>
</evidence>
<dbReference type="EMBL" id="JAPDMZ010000518">
    <property type="protein sequence ID" value="KAK0542474.1"/>
    <property type="molecule type" value="Genomic_DNA"/>
</dbReference>
<dbReference type="PANTHER" id="PTHR47966">
    <property type="entry name" value="BETA-SITE APP-CLEAVING ENZYME, ISOFORM A-RELATED"/>
    <property type="match status" value="1"/>
</dbReference>